<dbReference type="RefSeq" id="WP_039480374.1">
    <property type="nucleotide sequence ID" value="NZ_JSYN01000029.1"/>
</dbReference>
<keyword evidence="3" id="KW-1185">Reference proteome</keyword>
<feature type="signal peptide" evidence="1">
    <location>
        <begin position="1"/>
        <end position="21"/>
    </location>
</feature>
<sequence>MFKSIKTSVVALILVSSAVLANAQKKMTEGTLTYGLAYKLTEEQKSAMGGQEPPAELKVKFNNGLTKIEMEQGPALIGIVSDNNDKTGLLLIDVPIAQKQFAVKQTKEDVEKVMGAMPKFSDFKATGEKQTVGGFNAEKYTFKDDKGGAHELWATKDVELPNVGSQNYFPGLNAFPVKYTLVQRGIETTTTLKSITEGKVGPISKEVPTGYEVVTMEDLAKMQGGGE</sequence>
<dbReference type="Proteomes" id="UP000031246">
    <property type="component" value="Unassembled WGS sequence"/>
</dbReference>
<keyword evidence="1" id="KW-0732">Signal</keyword>
<reference evidence="2 3" key="1">
    <citation type="submission" date="2014-10" db="EMBL/GenBank/DDBJ databases">
        <title>Pedobacter Kyungheensis.</title>
        <authorList>
            <person name="Anderson B.M."/>
            <person name="Newman J.D."/>
        </authorList>
    </citation>
    <scope>NUCLEOTIDE SEQUENCE [LARGE SCALE GENOMIC DNA]</scope>
    <source>
        <strain evidence="2 3">KACC 16221</strain>
    </source>
</reference>
<dbReference type="OrthoDB" id="1467107at2"/>
<dbReference type="EMBL" id="JSYN01000029">
    <property type="protein sequence ID" value="KIA91460.1"/>
    <property type="molecule type" value="Genomic_DNA"/>
</dbReference>
<evidence type="ECO:0008006" key="4">
    <source>
        <dbReference type="Google" id="ProtNLM"/>
    </source>
</evidence>
<comment type="caution">
    <text evidence="2">The sequence shown here is derived from an EMBL/GenBank/DDBJ whole genome shotgun (WGS) entry which is preliminary data.</text>
</comment>
<dbReference type="AlphaFoldDB" id="A0A0C1DBW8"/>
<organism evidence="2 3">
    <name type="scientific">Pedobacter kyungheensis</name>
    <dbReference type="NCBI Taxonomy" id="1069985"/>
    <lineage>
        <taxon>Bacteria</taxon>
        <taxon>Pseudomonadati</taxon>
        <taxon>Bacteroidota</taxon>
        <taxon>Sphingobacteriia</taxon>
        <taxon>Sphingobacteriales</taxon>
        <taxon>Sphingobacteriaceae</taxon>
        <taxon>Pedobacter</taxon>
    </lineage>
</organism>
<protein>
    <recommendedName>
        <fullName evidence="4">DUF4412 domain-containing protein</fullName>
    </recommendedName>
</protein>
<gene>
    <name evidence="2" type="ORF">OC25_21530</name>
</gene>
<feature type="chain" id="PRO_5002143445" description="DUF4412 domain-containing protein" evidence="1">
    <location>
        <begin position="22"/>
        <end position="227"/>
    </location>
</feature>
<accession>A0A0C1DBW8</accession>
<evidence type="ECO:0000313" key="2">
    <source>
        <dbReference type="EMBL" id="KIA91460.1"/>
    </source>
</evidence>
<proteinExistence type="predicted"/>
<evidence type="ECO:0000313" key="3">
    <source>
        <dbReference type="Proteomes" id="UP000031246"/>
    </source>
</evidence>
<name>A0A0C1DBW8_9SPHI</name>
<evidence type="ECO:0000256" key="1">
    <source>
        <dbReference type="SAM" id="SignalP"/>
    </source>
</evidence>